<accession>A0ACB9YNH4</accession>
<evidence type="ECO:0000313" key="1">
    <source>
        <dbReference type="EMBL" id="KAI4860345.1"/>
    </source>
</evidence>
<name>A0ACB9YNH4_9PEZI</name>
<dbReference type="Proteomes" id="UP001497700">
    <property type="component" value="Unassembled WGS sequence"/>
</dbReference>
<reference evidence="1 2" key="1">
    <citation type="journal article" date="2022" name="New Phytol.">
        <title>Ecological generalism drives hyperdiversity of secondary metabolite gene clusters in xylarialean endophytes.</title>
        <authorList>
            <person name="Franco M.E.E."/>
            <person name="Wisecaver J.H."/>
            <person name="Arnold A.E."/>
            <person name="Ju Y.M."/>
            <person name="Slot J.C."/>
            <person name="Ahrendt S."/>
            <person name="Moore L.P."/>
            <person name="Eastman K.E."/>
            <person name="Scott K."/>
            <person name="Konkel Z."/>
            <person name="Mondo S.J."/>
            <person name="Kuo A."/>
            <person name="Hayes R.D."/>
            <person name="Haridas S."/>
            <person name="Andreopoulos B."/>
            <person name="Riley R."/>
            <person name="LaButti K."/>
            <person name="Pangilinan J."/>
            <person name="Lipzen A."/>
            <person name="Amirebrahimi M."/>
            <person name="Yan J."/>
            <person name="Adam C."/>
            <person name="Keymanesh K."/>
            <person name="Ng V."/>
            <person name="Louie K."/>
            <person name="Northen T."/>
            <person name="Drula E."/>
            <person name="Henrissat B."/>
            <person name="Hsieh H.M."/>
            <person name="Youens-Clark K."/>
            <person name="Lutzoni F."/>
            <person name="Miadlikowska J."/>
            <person name="Eastwood D.C."/>
            <person name="Hamelin R.C."/>
            <person name="Grigoriev I.V."/>
            <person name="U'Ren J.M."/>
        </authorList>
    </citation>
    <scope>NUCLEOTIDE SEQUENCE [LARGE SCALE GENOMIC DNA]</scope>
    <source>
        <strain evidence="1 2">CBS 119005</strain>
    </source>
</reference>
<evidence type="ECO:0000313" key="2">
    <source>
        <dbReference type="Proteomes" id="UP001497700"/>
    </source>
</evidence>
<comment type="caution">
    <text evidence="1">The sequence shown here is derived from an EMBL/GenBank/DDBJ whole genome shotgun (WGS) entry which is preliminary data.</text>
</comment>
<sequence length="885" mass="98005">MRLHRLLLGLCLGIDATTATALVSEPGDVAVIPSWDIQSSETVGTDLEALSRPGVDTTTWHEVDSSRCTLMGCLIQAGVYRENGLFFSNALQSFNSSQFKVPWIYRKEFALEPSAGQHFHIQTHGINSGADVYVNGQEIVTKETQSGAYVGSSYDITSIAEDRNALAVRVYPTDYNYDFALGFVDWNPYPPDNGTGVWRNVEVKQTGPVALGPLRVTTQVGLPIENSSAVVGLKATATNLEDREVTLELKGTVSLEEGGRNYNLNQTVTIPPLGTAELALSTTLNKPAVWWPRQWGEQPLYLGQLSASVDGALSDKVEQTFGIRQVTSKLTSNNDTIFYVNGYPFQVSGAGYSADIFLRWDTAKFTTQAKLMLDLGLNTVRLEGKNEHPELYEVADRLGLMVLPGWECCDKWEAWTYNEDLAVKSEWTGADYTIANRSMYHEALMQQGHPSVLGYLVGSDYWPDDTAAEMYYHSLKAADWQGPIIASASERGFPAILGPSGLKMAGPYDWVPPNYWYDVEPAEDRLGAAFGFGSELGAGVGTPEISSLKKFLSESDLEDLWKNPNKGLYHMSTSVSSFYDRKIYNDGLWNRYGAPSSLEDYLLKAQIMDYEATRSQFEGFSALWSAERPATGLIYWMLNNAWPSLHWNLFDYYLHQAGSYFGAKVGARKEHVVYDYNGKLVYLINHSLDRKGSRSVTVDAIDKSGKTIYSSHKVVKTEPNTSKVILDLASALGSITDVAFLRLVLSDDKKAVLSRNVYWLAATIDTLDWDNSDWFFTPVTEYANFTALNDLPAAKVSVTLATPRSHRCEAAKNISVVVENHSKVPAFFIRLNLVDKDGEDVLPVLWSDNYVTLWPGEKLELKVEGEGGAAVQVSGGNIKKANVYL</sequence>
<keyword evidence="1" id="KW-0378">Hydrolase</keyword>
<protein>
    <submittedName>
        <fullName evidence="1">Glycoside hydrolase family 2 protein</fullName>
    </submittedName>
</protein>
<organism evidence="1 2">
    <name type="scientific">Hypoxylon rubiginosum</name>
    <dbReference type="NCBI Taxonomy" id="110542"/>
    <lineage>
        <taxon>Eukaryota</taxon>
        <taxon>Fungi</taxon>
        <taxon>Dikarya</taxon>
        <taxon>Ascomycota</taxon>
        <taxon>Pezizomycotina</taxon>
        <taxon>Sordariomycetes</taxon>
        <taxon>Xylariomycetidae</taxon>
        <taxon>Xylariales</taxon>
        <taxon>Hypoxylaceae</taxon>
        <taxon>Hypoxylon</taxon>
    </lineage>
</organism>
<dbReference type="EMBL" id="MU393590">
    <property type="protein sequence ID" value="KAI4860345.1"/>
    <property type="molecule type" value="Genomic_DNA"/>
</dbReference>
<gene>
    <name evidence="1" type="ORF">F4820DRAFT_437151</name>
</gene>
<keyword evidence="2" id="KW-1185">Reference proteome</keyword>
<proteinExistence type="predicted"/>